<dbReference type="EMBL" id="CP065592">
    <property type="protein sequence ID" value="QPQ56064.1"/>
    <property type="molecule type" value="Genomic_DNA"/>
</dbReference>
<proteinExistence type="predicted"/>
<reference evidence="1 2" key="1">
    <citation type="submission" date="2020-11" db="EMBL/GenBank/DDBJ databases">
        <title>Genome seq and assembly of Sphingosinicella sp.</title>
        <authorList>
            <person name="Chhetri G."/>
        </authorList>
    </citation>
    <scope>NUCLEOTIDE SEQUENCE [LARGE SCALE GENOMIC DNA]</scope>
    <source>
        <strain evidence="1 2">UDD2</strain>
    </source>
</reference>
<dbReference type="AlphaFoldDB" id="A0A7T2LMY6"/>
<evidence type="ECO:0000313" key="2">
    <source>
        <dbReference type="Proteomes" id="UP000594873"/>
    </source>
</evidence>
<keyword evidence="2" id="KW-1185">Reference proteome</keyword>
<gene>
    <name evidence="1" type="ORF">IC614_05695</name>
</gene>
<evidence type="ECO:0000313" key="1">
    <source>
        <dbReference type="EMBL" id="QPQ56064.1"/>
    </source>
</evidence>
<protein>
    <submittedName>
        <fullName evidence="1">Uncharacterized protein</fullName>
    </submittedName>
</protein>
<dbReference type="RefSeq" id="WP_200972924.1">
    <property type="nucleotide sequence ID" value="NZ_CP065592.1"/>
</dbReference>
<dbReference type="KEGG" id="sflv:IC614_05695"/>
<organism evidence="1 2">
    <name type="scientific">Allosphingosinicella flava</name>
    <dbReference type="NCBI Taxonomy" id="2771430"/>
    <lineage>
        <taxon>Bacteria</taxon>
        <taxon>Pseudomonadati</taxon>
        <taxon>Pseudomonadota</taxon>
        <taxon>Alphaproteobacteria</taxon>
        <taxon>Sphingomonadales</taxon>
        <taxon>Sphingomonadaceae</taxon>
        <taxon>Allosphingosinicella</taxon>
    </lineage>
</organism>
<dbReference type="Proteomes" id="UP000594873">
    <property type="component" value="Chromosome"/>
</dbReference>
<sequence>MSYYSRYIGGDHIAVWHELRALQEGVRDKAFIEDARSVAQITMERVYQNLVRIEQGLRESGYRFGWDLVGNTREPVVKFQAPGGSFAFDVNGPAEAMASSVSNLILKQFGLGVPGPSAYPLADFTNDHQVFFAPDTKSLEQLSRFEKEAGYVPLSLHSFWTVIGGVDFVGVMDGWQGDCSVWNPLVINPPDELADVFEDEGEAGKVGYILGPDADTKGGYSGSVIDVLLPDSSADFRLPDGKWFVDELRLVTRLAGFPGFDNVDALPAELRPIAAGWSAF</sequence>
<name>A0A7T2LMY6_9SPHN</name>
<accession>A0A7T2LMY6</accession>